<dbReference type="AlphaFoldDB" id="A6DFK7"/>
<feature type="chain" id="PRO_5002694286" evidence="1">
    <location>
        <begin position="20"/>
        <end position="140"/>
    </location>
</feature>
<comment type="caution">
    <text evidence="2">The sequence shown here is derived from an EMBL/GenBank/DDBJ whole genome shotgun (WGS) entry which is preliminary data.</text>
</comment>
<accession>A6DFK7</accession>
<dbReference type="Proteomes" id="UP000004947">
    <property type="component" value="Unassembled WGS sequence"/>
</dbReference>
<dbReference type="RefSeq" id="WP_007276709.1">
    <property type="nucleotide sequence ID" value="NZ_ABCK01000001.1"/>
</dbReference>
<evidence type="ECO:0000313" key="2">
    <source>
        <dbReference type="EMBL" id="EDM29587.1"/>
    </source>
</evidence>
<evidence type="ECO:0000313" key="3">
    <source>
        <dbReference type="Proteomes" id="UP000004947"/>
    </source>
</evidence>
<gene>
    <name evidence="2" type="ORF">LNTAR_17593</name>
</gene>
<protein>
    <submittedName>
        <fullName evidence="2">Uncharacterized protein</fullName>
    </submittedName>
</protein>
<name>A6DFK7_9BACT</name>
<dbReference type="EMBL" id="ABCK01000001">
    <property type="protein sequence ID" value="EDM29587.1"/>
    <property type="molecule type" value="Genomic_DNA"/>
</dbReference>
<reference evidence="2 3" key="1">
    <citation type="journal article" date="2010" name="J. Bacteriol.">
        <title>Genome sequence of Lentisphaera araneosa HTCC2155T, the type species of the order Lentisphaerales in the phylum Lentisphaerae.</title>
        <authorList>
            <person name="Thrash J.C."/>
            <person name="Cho J.C."/>
            <person name="Vergin K.L."/>
            <person name="Morris R.M."/>
            <person name="Giovannoni S.J."/>
        </authorList>
    </citation>
    <scope>NUCLEOTIDE SEQUENCE [LARGE SCALE GENOMIC DNA]</scope>
    <source>
        <strain evidence="2 3">HTCC2155</strain>
    </source>
</reference>
<proteinExistence type="predicted"/>
<organism evidence="2 3">
    <name type="scientific">Lentisphaera araneosa HTCC2155</name>
    <dbReference type="NCBI Taxonomy" id="313628"/>
    <lineage>
        <taxon>Bacteria</taxon>
        <taxon>Pseudomonadati</taxon>
        <taxon>Lentisphaerota</taxon>
        <taxon>Lentisphaeria</taxon>
        <taxon>Lentisphaerales</taxon>
        <taxon>Lentisphaeraceae</taxon>
        <taxon>Lentisphaera</taxon>
    </lineage>
</organism>
<evidence type="ECO:0000256" key="1">
    <source>
        <dbReference type="SAM" id="SignalP"/>
    </source>
</evidence>
<feature type="signal peptide" evidence="1">
    <location>
        <begin position="1"/>
        <end position="19"/>
    </location>
</feature>
<sequence>MKKLTLAILCLTSSATIFAADYKSENEKYKEMRKQSMEKHSQNNTELSKLNARTKELSQKLMTHAMIIEPKLKEIEADKRWEKLSKSLPKLINQNEELKNIFNERKAAYEKIALILHELDPQLHEQGKRTWEAKNASQNI</sequence>
<keyword evidence="3" id="KW-1185">Reference proteome</keyword>
<keyword evidence="1" id="KW-0732">Signal</keyword>